<organism evidence="2 3">
    <name type="scientific">Malus domestica</name>
    <name type="common">Apple</name>
    <name type="synonym">Pyrus malus</name>
    <dbReference type="NCBI Taxonomy" id="3750"/>
    <lineage>
        <taxon>Eukaryota</taxon>
        <taxon>Viridiplantae</taxon>
        <taxon>Streptophyta</taxon>
        <taxon>Embryophyta</taxon>
        <taxon>Tracheophyta</taxon>
        <taxon>Spermatophyta</taxon>
        <taxon>Magnoliopsida</taxon>
        <taxon>eudicotyledons</taxon>
        <taxon>Gunneridae</taxon>
        <taxon>Pentapetalae</taxon>
        <taxon>rosids</taxon>
        <taxon>fabids</taxon>
        <taxon>Rosales</taxon>
        <taxon>Rosaceae</taxon>
        <taxon>Amygdaloideae</taxon>
        <taxon>Maleae</taxon>
        <taxon>Malus</taxon>
    </lineage>
</organism>
<evidence type="ECO:0000313" key="3">
    <source>
        <dbReference type="Proteomes" id="UP000290289"/>
    </source>
</evidence>
<proteinExistence type="predicted"/>
<keyword evidence="3" id="KW-1185">Reference proteome</keyword>
<accession>A0A498IGH2</accession>
<protein>
    <submittedName>
        <fullName evidence="2">Uncharacterized protein</fullName>
    </submittedName>
</protein>
<evidence type="ECO:0000313" key="2">
    <source>
        <dbReference type="EMBL" id="RXH82698.1"/>
    </source>
</evidence>
<comment type="caution">
    <text evidence="2">The sequence shown here is derived from an EMBL/GenBank/DDBJ whole genome shotgun (WGS) entry which is preliminary data.</text>
</comment>
<gene>
    <name evidence="2" type="ORF">DVH24_003196</name>
</gene>
<dbReference type="Proteomes" id="UP000290289">
    <property type="component" value="Chromosome 11"/>
</dbReference>
<name>A0A498IGH2_MALDO</name>
<keyword evidence="1" id="KW-0812">Transmembrane</keyword>
<feature type="transmembrane region" description="Helical" evidence="1">
    <location>
        <begin position="160"/>
        <end position="182"/>
    </location>
</feature>
<sequence length="191" mass="21261">MSNPNAEFNGSCIHQNDQNSTTKLGSVGVPLFLSLSPSLLPFAAFSPASWFDLPSSHPTGVSPPPSSNFQFLVKFDLDLWLVKSVSSDLVLLLGRMFQTPSLRQCCSWISTRFFHFAASSLLELVDGIAEARLGWGMGFVRIDMHCCSNVGSDGGCSEPLVFFSFLFSWVPTFGWALFWFLWKVPFCFVYM</sequence>
<keyword evidence="1" id="KW-0472">Membrane</keyword>
<reference evidence="2 3" key="1">
    <citation type="submission" date="2018-10" db="EMBL/GenBank/DDBJ databases">
        <title>A high-quality apple genome assembly.</title>
        <authorList>
            <person name="Hu J."/>
        </authorList>
    </citation>
    <scope>NUCLEOTIDE SEQUENCE [LARGE SCALE GENOMIC DNA]</scope>
    <source>
        <strain evidence="3">cv. HFTH1</strain>
        <tissue evidence="2">Young leaf</tissue>
    </source>
</reference>
<dbReference type="EMBL" id="RDQH01000337">
    <property type="protein sequence ID" value="RXH82698.1"/>
    <property type="molecule type" value="Genomic_DNA"/>
</dbReference>
<dbReference type="AlphaFoldDB" id="A0A498IGH2"/>
<evidence type="ECO:0000256" key="1">
    <source>
        <dbReference type="SAM" id="Phobius"/>
    </source>
</evidence>
<keyword evidence="1" id="KW-1133">Transmembrane helix</keyword>